<reference evidence="1 2" key="1">
    <citation type="submission" date="2018-05" db="EMBL/GenBank/DDBJ databases">
        <title>Complete Genome Sequences of Extremely Thermoacidophilic, Metal-Mobilizing Type-Strain Members of the Archaeal Family Sulfolobaceae: Acidianus brierleyi DSM-1651T, Acidianus sulfidivorans DSM-18786T, Metallosphaera hakonensis DSM-7519T, and Metallosphaera prunae DSM-10039T.</title>
        <authorList>
            <person name="Counts J.A."/>
            <person name="Kelly R.M."/>
        </authorList>
    </citation>
    <scope>NUCLEOTIDE SEQUENCE [LARGE SCALE GENOMIC DNA]</scope>
    <source>
        <strain evidence="1 2">DSM 1651</strain>
    </source>
</reference>
<name>A0A2U9IEZ4_9CREN</name>
<evidence type="ECO:0000313" key="2">
    <source>
        <dbReference type="Proteomes" id="UP000248044"/>
    </source>
</evidence>
<dbReference type="PANTHER" id="PTHR43721">
    <property type="entry name" value="ELONGATION FACTOR TU-RELATED"/>
    <property type="match status" value="1"/>
</dbReference>
<accession>A0A2U9IEZ4</accession>
<dbReference type="Gene3D" id="2.40.30.10">
    <property type="entry name" value="Translation factors"/>
    <property type="match status" value="1"/>
</dbReference>
<dbReference type="GO" id="GO:0003746">
    <property type="term" value="F:translation elongation factor activity"/>
    <property type="evidence" value="ECO:0007669"/>
    <property type="project" value="UniProtKB-KW"/>
</dbReference>
<proteinExistence type="predicted"/>
<dbReference type="GeneID" id="36832114"/>
<organism evidence="1 2">
    <name type="scientific">Acidianus brierleyi</name>
    <dbReference type="NCBI Taxonomy" id="41673"/>
    <lineage>
        <taxon>Archaea</taxon>
        <taxon>Thermoproteota</taxon>
        <taxon>Thermoprotei</taxon>
        <taxon>Sulfolobales</taxon>
        <taxon>Sulfolobaceae</taxon>
        <taxon>Acidianus</taxon>
    </lineage>
</organism>
<evidence type="ECO:0000313" key="1">
    <source>
        <dbReference type="EMBL" id="AWR94565.1"/>
    </source>
</evidence>
<dbReference type="Proteomes" id="UP000248044">
    <property type="component" value="Chromosome"/>
</dbReference>
<keyword evidence="2" id="KW-1185">Reference proteome</keyword>
<dbReference type="KEGG" id="abri:DFR85_08120"/>
<dbReference type="EMBL" id="CP029289">
    <property type="protein sequence ID" value="AWR94565.1"/>
    <property type="molecule type" value="Genomic_DNA"/>
</dbReference>
<dbReference type="SUPFAM" id="SSF50447">
    <property type="entry name" value="Translation proteins"/>
    <property type="match status" value="1"/>
</dbReference>
<dbReference type="OrthoDB" id="30874at2157"/>
<protein>
    <submittedName>
        <fullName evidence="1">Translation elongation factor</fullName>
    </submittedName>
</protein>
<dbReference type="RefSeq" id="WP_110270446.1">
    <property type="nucleotide sequence ID" value="NZ_CP029289.2"/>
</dbReference>
<dbReference type="InterPro" id="IPR050055">
    <property type="entry name" value="EF-Tu_GTPase"/>
</dbReference>
<keyword evidence="1" id="KW-0648">Protein biosynthesis</keyword>
<sequence length="298" mass="33538">MYYGGIISVLSSKKQDANEIAEKLGKLHEEGKIRIYYRRNGDFIRSVLVPSEYPEKILDAAEAVSLSSYCILHIPEDIKWVDGEEALLIDALGLPGKIVTNLPSDNIKKIFKGLTIEKFEIIKDIQEIENKENEKGFVYIDRAFVVKGVGVVITGFSFTQVKVHDKLKILPQGKEVEIKSIQVLDEDQTEVMPGIRIGFALRNVKEEELKDSFALVKSNSKLLKEFTAKITVYPWSKFTDGKYHVVSNGISVVAEIKRQENEALVSLPFEVPISQRIAIIDVNAKQGKSRVIGYLEPK</sequence>
<dbReference type="PANTHER" id="PTHR43721:SF11">
    <property type="entry name" value="SELENOCYSTEINE-SPECIFIC ELONGATION FACTOR"/>
    <property type="match status" value="1"/>
</dbReference>
<dbReference type="GO" id="GO:0001514">
    <property type="term" value="P:selenocysteine incorporation"/>
    <property type="evidence" value="ECO:0007669"/>
    <property type="project" value="TreeGrafter"/>
</dbReference>
<dbReference type="AlphaFoldDB" id="A0A2U9IEZ4"/>
<gene>
    <name evidence="1" type="ORF">DFR85_08120</name>
</gene>
<keyword evidence="1" id="KW-0251">Elongation factor</keyword>
<dbReference type="InterPro" id="IPR009000">
    <property type="entry name" value="Transl_B-barrel_sf"/>
</dbReference>